<feature type="transmembrane region" description="Helical" evidence="1">
    <location>
        <begin position="7"/>
        <end position="26"/>
    </location>
</feature>
<keyword evidence="1" id="KW-0472">Membrane</keyword>
<gene>
    <name evidence="2" type="ORF">SAMN04488505_102978</name>
</gene>
<feature type="transmembrane region" description="Helical" evidence="1">
    <location>
        <begin position="103"/>
        <end position="121"/>
    </location>
</feature>
<evidence type="ECO:0000256" key="1">
    <source>
        <dbReference type="SAM" id="Phobius"/>
    </source>
</evidence>
<sequence>MSKNNLIGLAAAVTIIVSAFLPWLTVESKHLVFTGVHTAGSSFGEPGKLNVVVAAIAGVLFLFKKTWARRLNVFITAFLIAWTFRNMILFARCEMGICPHKEIGLYLSLAGALVAFFCVVVQRKPNVPSQASQ</sequence>
<organism evidence="2 3">
    <name type="scientific">Chitinophaga rupis</name>
    <dbReference type="NCBI Taxonomy" id="573321"/>
    <lineage>
        <taxon>Bacteria</taxon>
        <taxon>Pseudomonadati</taxon>
        <taxon>Bacteroidota</taxon>
        <taxon>Chitinophagia</taxon>
        <taxon>Chitinophagales</taxon>
        <taxon>Chitinophagaceae</taxon>
        <taxon>Chitinophaga</taxon>
    </lineage>
</organism>
<dbReference type="RefSeq" id="WP_089911211.1">
    <property type="nucleotide sequence ID" value="NZ_FOBB01000002.1"/>
</dbReference>
<protein>
    <submittedName>
        <fullName evidence="2">Uncharacterized protein</fullName>
    </submittedName>
</protein>
<evidence type="ECO:0000313" key="3">
    <source>
        <dbReference type="Proteomes" id="UP000198984"/>
    </source>
</evidence>
<dbReference type="STRING" id="573321.SAMN04488505_102978"/>
<keyword evidence="1" id="KW-0812">Transmembrane</keyword>
<dbReference type="EMBL" id="FOBB01000002">
    <property type="protein sequence ID" value="SEL73649.1"/>
    <property type="molecule type" value="Genomic_DNA"/>
</dbReference>
<dbReference type="OrthoDB" id="678688at2"/>
<evidence type="ECO:0000313" key="2">
    <source>
        <dbReference type="EMBL" id="SEL73649.1"/>
    </source>
</evidence>
<feature type="transmembrane region" description="Helical" evidence="1">
    <location>
        <begin position="46"/>
        <end position="64"/>
    </location>
</feature>
<proteinExistence type="predicted"/>
<feature type="transmembrane region" description="Helical" evidence="1">
    <location>
        <begin position="71"/>
        <end position="91"/>
    </location>
</feature>
<reference evidence="2 3" key="1">
    <citation type="submission" date="2016-10" db="EMBL/GenBank/DDBJ databases">
        <authorList>
            <person name="de Groot N.N."/>
        </authorList>
    </citation>
    <scope>NUCLEOTIDE SEQUENCE [LARGE SCALE GENOMIC DNA]</scope>
    <source>
        <strain evidence="2 3">DSM 21039</strain>
    </source>
</reference>
<dbReference type="Proteomes" id="UP000198984">
    <property type="component" value="Unassembled WGS sequence"/>
</dbReference>
<dbReference type="AlphaFoldDB" id="A0A1H7SMN1"/>
<keyword evidence="1" id="KW-1133">Transmembrane helix</keyword>
<keyword evidence="3" id="KW-1185">Reference proteome</keyword>
<name>A0A1H7SMN1_9BACT</name>
<accession>A0A1H7SMN1</accession>